<dbReference type="SUPFAM" id="SSF144091">
    <property type="entry name" value="Rhomboid-like"/>
    <property type="match status" value="1"/>
</dbReference>
<keyword evidence="4 7" id="KW-0256">Endoplasmic reticulum</keyword>
<dbReference type="Pfam" id="PF04511">
    <property type="entry name" value="DER1"/>
    <property type="match status" value="1"/>
</dbReference>
<dbReference type="AlphaFoldDB" id="A0AAD6XET0"/>
<evidence type="ECO:0000256" key="5">
    <source>
        <dbReference type="ARBA" id="ARBA00022989"/>
    </source>
</evidence>
<evidence type="ECO:0000256" key="7">
    <source>
        <dbReference type="RuleBase" id="RU363059"/>
    </source>
</evidence>
<evidence type="ECO:0000256" key="3">
    <source>
        <dbReference type="ARBA" id="ARBA00022692"/>
    </source>
</evidence>
<reference evidence="9" key="1">
    <citation type="submission" date="2023-03" db="EMBL/GenBank/DDBJ databases">
        <title>Massive genome expansion in bonnet fungi (Mycena s.s.) driven by repeated elements and novel gene families across ecological guilds.</title>
        <authorList>
            <consortium name="Lawrence Berkeley National Laboratory"/>
            <person name="Harder C.B."/>
            <person name="Miyauchi S."/>
            <person name="Viragh M."/>
            <person name="Kuo A."/>
            <person name="Thoen E."/>
            <person name="Andreopoulos B."/>
            <person name="Lu D."/>
            <person name="Skrede I."/>
            <person name="Drula E."/>
            <person name="Henrissat B."/>
            <person name="Morin E."/>
            <person name="Kohler A."/>
            <person name="Barry K."/>
            <person name="LaButti K."/>
            <person name="Morin E."/>
            <person name="Salamov A."/>
            <person name="Lipzen A."/>
            <person name="Mereny Z."/>
            <person name="Hegedus B."/>
            <person name="Baldrian P."/>
            <person name="Stursova M."/>
            <person name="Weitz H."/>
            <person name="Taylor A."/>
            <person name="Grigoriev I.V."/>
            <person name="Nagy L.G."/>
            <person name="Martin F."/>
            <person name="Kauserud H."/>
        </authorList>
    </citation>
    <scope>NUCLEOTIDE SEQUENCE</scope>
    <source>
        <strain evidence="9">CBHHK173m</strain>
    </source>
</reference>
<keyword evidence="10" id="KW-1185">Reference proteome</keyword>
<feature type="transmembrane region" description="Helical" evidence="7">
    <location>
        <begin position="52"/>
        <end position="73"/>
    </location>
</feature>
<keyword evidence="3 7" id="KW-0812">Transmembrane</keyword>
<feature type="transmembrane region" description="Helical" evidence="7">
    <location>
        <begin position="94"/>
        <end position="119"/>
    </location>
</feature>
<keyword evidence="5 7" id="KW-1133">Transmembrane helix</keyword>
<organism evidence="9 10">
    <name type="scientific">Mycena belliarum</name>
    <dbReference type="NCBI Taxonomy" id="1033014"/>
    <lineage>
        <taxon>Eukaryota</taxon>
        <taxon>Fungi</taxon>
        <taxon>Dikarya</taxon>
        <taxon>Basidiomycota</taxon>
        <taxon>Agaricomycotina</taxon>
        <taxon>Agaricomycetes</taxon>
        <taxon>Agaricomycetidae</taxon>
        <taxon>Agaricales</taxon>
        <taxon>Marasmiineae</taxon>
        <taxon>Mycenaceae</taxon>
        <taxon>Mycena</taxon>
    </lineage>
</organism>
<proteinExistence type="inferred from homology"/>
<dbReference type="GO" id="GO:0006950">
    <property type="term" value="P:response to stress"/>
    <property type="evidence" value="ECO:0007669"/>
    <property type="project" value="UniProtKB-ARBA"/>
</dbReference>
<feature type="region of interest" description="Disordered" evidence="8">
    <location>
        <begin position="215"/>
        <end position="265"/>
    </location>
</feature>
<comment type="caution">
    <text evidence="9">The sequence shown here is derived from an EMBL/GenBank/DDBJ whole genome shotgun (WGS) entry which is preliminary data.</text>
</comment>
<dbReference type="Proteomes" id="UP001222325">
    <property type="component" value="Unassembled WGS sequence"/>
</dbReference>
<evidence type="ECO:0000256" key="4">
    <source>
        <dbReference type="ARBA" id="ARBA00022824"/>
    </source>
</evidence>
<evidence type="ECO:0000256" key="2">
    <source>
        <dbReference type="ARBA" id="ARBA00008917"/>
    </source>
</evidence>
<accession>A0AAD6XET0</accession>
<comment type="subcellular location">
    <subcellularLocation>
        <location evidence="1 7">Endoplasmic reticulum membrane</location>
        <topology evidence="1 7">Multi-pass membrane protein</topology>
    </subcellularLocation>
</comment>
<evidence type="ECO:0000313" key="10">
    <source>
        <dbReference type="Proteomes" id="UP001222325"/>
    </source>
</evidence>
<comment type="function">
    <text evidence="7">May be involved in the degradation of misfolded endoplasmic reticulum (ER) luminal proteins.</text>
</comment>
<evidence type="ECO:0000313" key="9">
    <source>
        <dbReference type="EMBL" id="KAJ7074962.1"/>
    </source>
</evidence>
<feature type="transmembrane region" description="Helical" evidence="7">
    <location>
        <begin position="161"/>
        <end position="185"/>
    </location>
</feature>
<evidence type="ECO:0000256" key="6">
    <source>
        <dbReference type="ARBA" id="ARBA00023136"/>
    </source>
</evidence>
<feature type="compositionally biased region" description="Polar residues" evidence="8">
    <location>
        <begin position="252"/>
        <end position="265"/>
    </location>
</feature>
<evidence type="ECO:0000256" key="8">
    <source>
        <dbReference type="SAM" id="MobiDB-lite"/>
    </source>
</evidence>
<protein>
    <recommendedName>
        <fullName evidence="7">Derlin</fullName>
    </recommendedName>
</protein>
<gene>
    <name evidence="9" type="ORF">B0H15DRAFT_868340</name>
</gene>
<name>A0AAD6XET0_9AGAR</name>
<sequence length="265" mass="28629">MSELIAEIKKIPPVTRFVVLSSLAVSLSTMMGLVSAYKVVYTYGLVFEKLQVWRIYTSFFLGRSGIAYIFDLINLYRSMDQIESGPYTRRSADLAWQLFAASVAIMITSIPVSSLVFFRPFLLCVVYVSSSLAPVGAQTSIMGLVHLPIRYLPYIMLGMDLLMEGPGAVAAALPGAVVGHLWWWGVWGPEVGGAGGVLAPWGAAPVWLREWMGQGDVPPPPAGRSTGANSGGGVHIIPPRRQTRDAAPAATTGYQWGQGQRLGQN</sequence>
<dbReference type="InterPro" id="IPR007599">
    <property type="entry name" value="DER1"/>
</dbReference>
<dbReference type="InterPro" id="IPR035952">
    <property type="entry name" value="Rhomboid-like_sf"/>
</dbReference>
<dbReference type="EMBL" id="JARJCN010000107">
    <property type="protein sequence ID" value="KAJ7074962.1"/>
    <property type="molecule type" value="Genomic_DNA"/>
</dbReference>
<keyword evidence="6 7" id="KW-0472">Membrane</keyword>
<feature type="transmembrane region" description="Helical" evidence="7">
    <location>
        <begin position="125"/>
        <end position="149"/>
    </location>
</feature>
<comment type="similarity">
    <text evidence="2 7">Belongs to the derlin family.</text>
</comment>
<dbReference type="PANTHER" id="PTHR11009">
    <property type="entry name" value="DER1-LIKE PROTEIN, DERLIN"/>
    <property type="match status" value="1"/>
</dbReference>
<dbReference type="GO" id="GO:0005789">
    <property type="term" value="C:endoplasmic reticulum membrane"/>
    <property type="evidence" value="ECO:0007669"/>
    <property type="project" value="UniProtKB-SubCell"/>
</dbReference>
<evidence type="ECO:0000256" key="1">
    <source>
        <dbReference type="ARBA" id="ARBA00004477"/>
    </source>
</evidence>